<proteinExistence type="predicted"/>
<evidence type="ECO:0000256" key="1">
    <source>
        <dbReference type="SAM" id="MobiDB-lite"/>
    </source>
</evidence>
<feature type="compositionally biased region" description="Polar residues" evidence="1">
    <location>
        <begin position="995"/>
        <end position="1012"/>
    </location>
</feature>
<keyword evidence="3" id="KW-1185">Reference proteome</keyword>
<reference evidence="2 3" key="1">
    <citation type="submission" date="2014-06" db="EMBL/GenBank/DDBJ databases">
        <authorList>
            <person name="Swart Estienne"/>
        </authorList>
    </citation>
    <scope>NUCLEOTIDE SEQUENCE [LARGE SCALE GENOMIC DNA]</scope>
    <source>
        <strain evidence="2 3">130c</strain>
    </source>
</reference>
<feature type="compositionally biased region" description="Polar residues" evidence="1">
    <location>
        <begin position="575"/>
        <end position="587"/>
    </location>
</feature>
<feature type="region of interest" description="Disordered" evidence="1">
    <location>
        <begin position="267"/>
        <end position="303"/>
    </location>
</feature>
<protein>
    <submittedName>
        <fullName evidence="2">Uncharacterized protein</fullName>
    </submittedName>
</protein>
<feature type="region of interest" description="Disordered" evidence="1">
    <location>
        <begin position="1423"/>
        <end position="1445"/>
    </location>
</feature>
<evidence type="ECO:0000313" key="3">
    <source>
        <dbReference type="Proteomes" id="UP000039865"/>
    </source>
</evidence>
<feature type="compositionally biased region" description="Polar residues" evidence="1">
    <location>
        <begin position="267"/>
        <end position="293"/>
    </location>
</feature>
<feature type="compositionally biased region" description="Low complexity" evidence="1">
    <location>
        <begin position="294"/>
        <end position="303"/>
    </location>
</feature>
<feature type="region of interest" description="Disordered" evidence="1">
    <location>
        <begin position="377"/>
        <end position="409"/>
    </location>
</feature>
<evidence type="ECO:0000313" key="2">
    <source>
        <dbReference type="EMBL" id="CDW82187.1"/>
    </source>
</evidence>
<feature type="compositionally biased region" description="Polar residues" evidence="1">
    <location>
        <begin position="335"/>
        <end position="358"/>
    </location>
</feature>
<dbReference type="Proteomes" id="UP000039865">
    <property type="component" value="Unassembled WGS sequence"/>
</dbReference>
<name>A0A078AL99_STYLE</name>
<accession>A0A078AL99</accession>
<sequence length="1504" mass="172884">MYMQQLYKTSANPSHQDSNVITATAMGGLLNQSSNIQLNLQSTHTNNQIQQMILDQYDLDGSTPSHNMASKQMMYRPKSAIPYNISLEIRSKSALNNSTDMRKQLQQQNQSILYQNQYLKQGAFNQQLKNLFVKQAPKEIIDIHLPAFQSKIQCITNALTGPNINATQGLNISGSALNNNLGNSFQVTTLLNNNPAEETQQSLLYTIQKAQQEQNNSFFLQRGMLSNTFSSKNNINDSSPEQQLQPKVALIDESRVIKQKTFVNSKLHSNTSQLTSAKFNKSTSRQQPQIQAKNNTNSINNSQNMHIRNSYEHGGIVEYSCIPIRDGNQDIFENEGQNSQRNNSNEAAFRQSKSQNSNRFNLKEALETSIGILPSAGAGATAKKSKSKKSKEGNSISSKYGGKSKKSQDITESVVHATLNKGQTHIPNDYQTPLSNNYQNQIMHGKLQKQLMNCAQNFHIINKRFAQRLGSQSPDFALAQQNLKDEQKSQLLKQIEETNKNLENVMDGSTFGDCIINLTQTDRKYLDYFKPQFYRSNSISSQNQNQNNAIPMSRCHRNSIRQVTRNSVGLDPKSKTSFAKSGQNNSNQLMTLNLNERSQDHFNENLELSHDVKVIQLDVKYKEKDTTNQEINSSEYKNNLKSFIDSKKSIVQKDKSFQKANQENHERSTKGIYEEAISPKNLSTIRKNVEGLQSHEQMMPVLTEENQRSHYKTEQTNRQMIVNAKSQHISSEISMHGLHHNNIQPLVNINYLRRIHLESQKDQINESPLGNSKGKFGKKGKQIEQRQVLQSQYQLCEGQFQDQKQVRIRKQTSSLAAKKLQMSRYSQQSQSIIKEERAKNIKHSKDKIQRLYNFKNEFPLKELQYSKVQSIQHYPLLDGKQQFLLQQQMMLNNNSQLLEQINESPQVDINKNQVQRPITEMRIKENLNKSQISEKLPQLNQEQEQYFDYLNQELKAQQIQFNQYSNDAFTEQIKSSQDRQGGQGYYSQNNSIYQAQSSDFNGGSDLKSSTRVQDPRYNQKIQMKVQLNREGLRSVQGHRNIIKGEKSLDESTNKSKKTNLRQIRPSTQMSLEQQEEHRSLITSLKAQLLEDDLELFDLLKICGGFKFDQQKMNRLLLDRIKYGSGYRQGRVLISKKIGSDSSGFNNTEFEKEIRRRLEELDKEIVYSKIDLQQQQLQINQKNSSMRTSQLAEIPGKLPMSEMISGVGSQREFNNDHESINEYESNISKTPFKNMQQPPSIVSQNAVGEFTLIDQKLQVRRYSNIKIQDEQSQLQVKVQRQISTPIDLDELERQNPDALNYQRIMNQRKNYQQSPLIKRKMSKTPSVIGKATSNLSQMKDTHEASFESINIDQLKNNKLLNSHLKNQNQSLLMNQQQYQVDSFTMNTTANNQTQNRDIDYVSQFGNESSIQNAQRSNFKENFYQKRKRPQQSSLMTRKRNDGFQRGDQLANESLLIMGNKNILIKKQEKYKTKTYNNQNTSFNGGTYESLWNSKGNFDISAVTLT</sequence>
<organism evidence="2 3">
    <name type="scientific">Stylonychia lemnae</name>
    <name type="common">Ciliate</name>
    <dbReference type="NCBI Taxonomy" id="5949"/>
    <lineage>
        <taxon>Eukaryota</taxon>
        <taxon>Sar</taxon>
        <taxon>Alveolata</taxon>
        <taxon>Ciliophora</taxon>
        <taxon>Intramacronucleata</taxon>
        <taxon>Spirotrichea</taxon>
        <taxon>Stichotrichia</taxon>
        <taxon>Sporadotrichida</taxon>
        <taxon>Oxytrichidae</taxon>
        <taxon>Stylonychinae</taxon>
        <taxon>Stylonychia</taxon>
    </lineage>
</organism>
<feature type="region of interest" description="Disordered" evidence="1">
    <location>
        <begin position="330"/>
        <end position="358"/>
    </location>
</feature>
<gene>
    <name evidence="2" type="primary">Contig1240.g1363</name>
    <name evidence="2" type="ORF">STYLEM_11216</name>
</gene>
<dbReference type="EMBL" id="CCKQ01010651">
    <property type="protein sequence ID" value="CDW82187.1"/>
    <property type="molecule type" value="Genomic_DNA"/>
</dbReference>
<dbReference type="InParanoid" id="A0A078AL99"/>
<feature type="region of interest" description="Disordered" evidence="1">
    <location>
        <begin position="564"/>
        <end position="587"/>
    </location>
</feature>
<feature type="region of interest" description="Disordered" evidence="1">
    <location>
        <begin position="995"/>
        <end position="1018"/>
    </location>
</feature>